<sequence>MGKVRSPTIHIQPNTGVVISPIHIPIPTGLIHHPNKS</sequence>
<name>A0A834X8P9_9FABA</name>
<comment type="caution">
    <text evidence="1">The sequence shown here is derived from an EMBL/GenBank/DDBJ whole genome shotgun (WGS) entry which is preliminary data.</text>
</comment>
<organism evidence="1 2">
    <name type="scientific">Senna tora</name>
    <dbReference type="NCBI Taxonomy" id="362788"/>
    <lineage>
        <taxon>Eukaryota</taxon>
        <taxon>Viridiplantae</taxon>
        <taxon>Streptophyta</taxon>
        <taxon>Embryophyta</taxon>
        <taxon>Tracheophyta</taxon>
        <taxon>Spermatophyta</taxon>
        <taxon>Magnoliopsida</taxon>
        <taxon>eudicotyledons</taxon>
        <taxon>Gunneridae</taxon>
        <taxon>Pentapetalae</taxon>
        <taxon>rosids</taxon>
        <taxon>fabids</taxon>
        <taxon>Fabales</taxon>
        <taxon>Fabaceae</taxon>
        <taxon>Caesalpinioideae</taxon>
        <taxon>Cassia clade</taxon>
        <taxon>Senna</taxon>
    </lineage>
</organism>
<dbReference type="AlphaFoldDB" id="A0A834X8P9"/>
<dbReference type="EMBL" id="JAAIUW010000002">
    <property type="protein sequence ID" value="KAF7841013.1"/>
    <property type="molecule type" value="Genomic_DNA"/>
</dbReference>
<keyword evidence="2" id="KW-1185">Reference proteome</keyword>
<protein>
    <submittedName>
        <fullName evidence="1">Uncharacterized protein</fullName>
    </submittedName>
</protein>
<evidence type="ECO:0000313" key="2">
    <source>
        <dbReference type="Proteomes" id="UP000634136"/>
    </source>
</evidence>
<accession>A0A834X8P9</accession>
<dbReference type="Proteomes" id="UP000634136">
    <property type="component" value="Unassembled WGS sequence"/>
</dbReference>
<gene>
    <name evidence="1" type="ORF">G2W53_003311</name>
</gene>
<proteinExistence type="predicted"/>
<evidence type="ECO:0000313" key="1">
    <source>
        <dbReference type="EMBL" id="KAF7841013.1"/>
    </source>
</evidence>
<reference evidence="1" key="1">
    <citation type="submission" date="2020-09" db="EMBL/GenBank/DDBJ databases">
        <title>Genome-Enabled Discovery of Anthraquinone Biosynthesis in Senna tora.</title>
        <authorList>
            <person name="Kang S.-H."/>
            <person name="Pandey R.P."/>
            <person name="Lee C.-M."/>
            <person name="Sim J.-S."/>
            <person name="Jeong J.-T."/>
            <person name="Choi B.-S."/>
            <person name="Jung M."/>
            <person name="Ginzburg D."/>
            <person name="Zhao K."/>
            <person name="Won S.Y."/>
            <person name="Oh T.-J."/>
            <person name="Yu Y."/>
            <person name="Kim N.-H."/>
            <person name="Lee O.R."/>
            <person name="Lee T.-H."/>
            <person name="Bashyal P."/>
            <person name="Kim T.-S."/>
            <person name="Lee W.-H."/>
            <person name="Kawkins C."/>
            <person name="Kim C.-K."/>
            <person name="Kim J.S."/>
            <person name="Ahn B.O."/>
            <person name="Rhee S.Y."/>
            <person name="Sohng J.K."/>
        </authorList>
    </citation>
    <scope>NUCLEOTIDE SEQUENCE</scope>
    <source>
        <tissue evidence="1">Leaf</tissue>
    </source>
</reference>